<dbReference type="Proteomes" id="UP000823941">
    <property type="component" value="Chromosome 25"/>
</dbReference>
<name>A0ABQ7PZS0_PLUXY</name>
<proteinExistence type="predicted"/>
<organism evidence="2 3">
    <name type="scientific">Plutella xylostella</name>
    <name type="common">Diamondback moth</name>
    <name type="synonym">Plutella maculipennis</name>
    <dbReference type="NCBI Taxonomy" id="51655"/>
    <lineage>
        <taxon>Eukaryota</taxon>
        <taxon>Metazoa</taxon>
        <taxon>Ecdysozoa</taxon>
        <taxon>Arthropoda</taxon>
        <taxon>Hexapoda</taxon>
        <taxon>Insecta</taxon>
        <taxon>Pterygota</taxon>
        <taxon>Neoptera</taxon>
        <taxon>Endopterygota</taxon>
        <taxon>Lepidoptera</taxon>
        <taxon>Glossata</taxon>
        <taxon>Ditrysia</taxon>
        <taxon>Yponomeutoidea</taxon>
        <taxon>Plutellidae</taxon>
        <taxon>Plutella</taxon>
    </lineage>
</organism>
<evidence type="ECO:0000313" key="3">
    <source>
        <dbReference type="Proteomes" id="UP000823941"/>
    </source>
</evidence>
<protein>
    <submittedName>
        <fullName evidence="2">Uncharacterized protein</fullName>
    </submittedName>
</protein>
<dbReference type="EMBL" id="JAHIBW010000025">
    <property type="protein sequence ID" value="KAG7297964.1"/>
    <property type="molecule type" value="Genomic_DNA"/>
</dbReference>
<evidence type="ECO:0000256" key="1">
    <source>
        <dbReference type="SAM" id="MobiDB-lite"/>
    </source>
</evidence>
<comment type="caution">
    <text evidence="2">The sequence shown here is derived from an EMBL/GenBank/DDBJ whole genome shotgun (WGS) entry which is preliminary data.</text>
</comment>
<keyword evidence="3" id="KW-1185">Reference proteome</keyword>
<gene>
    <name evidence="2" type="ORF">JYU34_018718</name>
</gene>
<evidence type="ECO:0000313" key="2">
    <source>
        <dbReference type="EMBL" id="KAG7297964.1"/>
    </source>
</evidence>
<reference evidence="2 3" key="1">
    <citation type="submission" date="2021-06" db="EMBL/GenBank/DDBJ databases">
        <title>A haploid diamondback moth (Plutella xylostella L.) genome assembly resolves 31 chromosomes and identifies a diamide resistance mutation.</title>
        <authorList>
            <person name="Ward C.M."/>
            <person name="Perry K.D."/>
            <person name="Baker G."/>
            <person name="Powis K."/>
            <person name="Heckel D.G."/>
            <person name="Baxter S.W."/>
        </authorList>
    </citation>
    <scope>NUCLEOTIDE SEQUENCE [LARGE SCALE GENOMIC DNA]</scope>
    <source>
        <strain evidence="2 3">LV</strain>
        <tissue evidence="2">Single pupa</tissue>
    </source>
</reference>
<accession>A0ABQ7PZS0</accession>
<feature type="region of interest" description="Disordered" evidence="1">
    <location>
        <begin position="126"/>
        <end position="147"/>
    </location>
</feature>
<feature type="compositionally biased region" description="Basic residues" evidence="1">
    <location>
        <begin position="136"/>
        <end position="147"/>
    </location>
</feature>
<sequence length="147" mass="16704">MRNAFYERGRRVEEAEILQELKEIANLDPKTAKSNVIIEITHKLRRAAESPPEDINELRRINAQLERQIADAEARLATMDAPHQEQVPPSLDLGLDFDLEVDLDLSATDLVDIEPVDLGYAEEVLGLTDPSERSPPRRARRRVAQKE</sequence>